<evidence type="ECO:0000256" key="6">
    <source>
        <dbReference type="ARBA" id="ARBA00023136"/>
    </source>
</evidence>
<comment type="subcellular location">
    <subcellularLocation>
        <location evidence="1 7">Cell membrane</location>
        <topology evidence="1 7">Multi-pass membrane protein</topology>
    </subcellularLocation>
</comment>
<feature type="transmembrane region" description="Helical" evidence="7">
    <location>
        <begin position="232"/>
        <end position="254"/>
    </location>
</feature>
<evidence type="ECO:0000256" key="2">
    <source>
        <dbReference type="ARBA" id="ARBA00022448"/>
    </source>
</evidence>
<evidence type="ECO:0000256" key="1">
    <source>
        <dbReference type="ARBA" id="ARBA00004651"/>
    </source>
</evidence>
<keyword evidence="2 7" id="KW-0813">Transport</keyword>
<feature type="transmembrane region" description="Helical" evidence="7">
    <location>
        <begin position="274"/>
        <end position="300"/>
    </location>
</feature>
<dbReference type="GO" id="GO:0055085">
    <property type="term" value="P:transmembrane transport"/>
    <property type="evidence" value="ECO:0007669"/>
    <property type="project" value="InterPro"/>
</dbReference>
<keyword evidence="3" id="KW-1003">Cell membrane</keyword>
<dbReference type="InterPro" id="IPR035906">
    <property type="entry name" value="MetI-like_sf"/>
</dbReference>
<dbReference type="KEGG" id="pri:PRIO_5144"/>
<evidence type="ECO:0000313" key="10">
    <source>
        <dbReference type="Proteomes" id="UP000033163"/>
    </source>
</evidence>
<dbReference type="AlphaFoldDB" id="A0A0E3WIS4"/>
<evidence type="ECO:0000313" key="9">
    <source>
        <dbReference type="EMBL" id="CQR57543.1"/>
    </source>
</evidence>
<feature type="transmembrane region" description="Helical" evidence="7">
    <location>
        <begin position="12"/>
        <end position="32"/>
    </location>
</feature>
<gene>
    <name evidence="9" type="primary">oppB</name>
    <name evidence="9" type="ORF">PRIO_5144</name>
</gene>
<sequence>MGMVRYVANKFFYMLVSLFVLVSATFFLMKAIPGDPFTSEKKVPPEIKARLYEQYGLDKPLYHQYFKYLGEIAQGDLGVSMKRLNQDVTHLIGQTFSASLKLGVVAIIVSVIVGVILGMLAALYHRKFIDSAAMVLAVLGIAVPSFVVASLLQYVFAYKLHLFPVSGFKGPMYYFLPVAALSAQPIAFIARLTRSSMLEVLHADYIKTAKAKGLSWFTILSRHVLRNGILPIVTYMGPMTANIVTGSVVIEQIFGIGGIGKQFVEAIGVRDYTVIMGITIFYGILLMVARFITDIAYVLIDPRIKLSGGKEG</sequence>
<dbReference type="InterPro" id="IPR045621">
    <property type="entry name" value="BPD_transp_1_N"/>
</dbReference>
<feature type="transmembrane region" description="Helical" evidence="7">
    <location>
        <begin position="131"/>
        <end position="152"/>
    </location>
</feature>
<dbReference type="EMBL" id="LN831776">
    <property type="protein sequence ID" value="CQR57543.1"/>
    <property type="molecule type" value="Genomic_DNA"/>
</dbReference>
<dbReference type="HOGENOM" id="CLU_036879_0_0_9"/>
<dbReference type="InterPro" id="IPR000515">
    <property type="entry name" value="MetI-like"/>
</dbReference>
<dbReference type="Pfam" id="PF19300">
    <property type="entry name" value="BPD_transp_1_N"/>
    <property type="match status" value="1"/>
</dbReference>
<dbReference type="GO" id="GO:0005886">
    <property type="term" value="C:plasma membrane"/>
    <property type="evidence" value="ECO:0007669"/>
    <property type="project" value="UniProtKB-SubCell"/>
</dbReference>
<feature type="transmembrane region" description="Helical" evidence="7">
    <location>
        <begin position="172"/>
        <end position="190"/>
    </location>
</feature>
<dbReference type="PROSITE" id="PS50928">
    <property type="entry name" value="ABC_TM1"/>
    <property type="match status" value="1"/>
</dbReference>
<name>A0A0E3WIS4_9BACL</name>
<evidence type="ECO:0000256" key="5">
    <source>
        <dbReference type="ARBA" id="ARBA00022989"/>
    </source>
</evidence>
<comment type="similarity">
    <text evidence="7">Belongs to the binding-protein-dependent transport system permease family.</text>
</comment>
<keyword evidence="4 7" id="KW-0812">Transmembrane</keyword>
<dbReference type="Pfam" id="PF00528">
    <property type="entry name" value="BPD_transp_1"/>
    <property type="match status" value="1"/>
</dbReference>
<dbReference type="Proteomes" id="UP000033163">
    <property type="component" value="Chromosome I"/>
</dbReference>
<dbReference type="STRING" id="483937.AMQ84_17235"/>
<proteinExistence type="inferred from homology"/>
<dbReference type="SUPFAM" id="SSF161098">
    <property type="entry name" value="MetI-like"/>
    <property type="match status" value="1"/>
</dbReference>
<keyword evidence="6 7" id="KW-0472">Membrane</keyword>
<feature type="domain" description="ABC transmembrane type-1" evidence="8">
    <location>
        <begin position="96"/>
        <end position="293"/>
    </location>
</feature>
<evidence type="ECO:0000256" key="7">
    <source>
        <dbReference type="RuleBase" id="RU363032"/>
    </source>
</evidence>
<dbReference type="Gene3D" id="1.10.3720.10">
    <property type="entry name" value="MetI-like"/>
    <property type="match status" value="1"/>
</dbReference>
<dbReference type="CDD" id="cd06261">
    <property type="entry name" value="TM_PBP2"/>
    <property type="match status" value="1"/>
</dbReference>
<dbReference type="PANTHER" id="PTHR43163">
    <property type="entry name" value="DIPEPTIDE TRANSPORT SYSTEM PERMEASE PROTEIN DPPB-RELATED"/>
    <property type="match status" value="1"/>
</dbReference>
<reference evidence="10" key="1">
    <citation type="submission" date="2015-03" db="EMBL/GenBank/DDBJ databases">
        <authorList>
            <person name="Wibberg D."/>
        </authorList>
    </citation>
    <scope>NUCLEOTIDE SEQUENCE [LARGE SCALE GENOMIC DNA]</scope>
</reference>
<accession>A0A0E3WIS4</accession>
<dbReference type="PANTHER" id="PTHR43163:SF6">
    <property type="entry name" value="DIPEPTIDE TRANSPORT SYSTEM PERMEASE PROTEIN DPPB-RELATED"/>
    <property type="match status" value="1"/>
</dbReference>
<evidence type="ECO:0000256" key="3">
    <source>
        <dbReference type="ARBA" id="ARBA00022475"/>
    </source>
</evidence>
<feature type="transmembrane region" description="Helical" evidence="7">
    <location>
        <begin position="102"/>
        <end position="124"/>
    </location>
</feature>
<organism evidence="9 10">
    <name type="scientific">Paenibacillus riograndensis SBR5</name>
    <dbReference type="NCBI Taxonomy" id="1073571"/>
    <lineage>
        <taxon>Bacteria</taxon>
        <taxon>Bacillati</taxon>
        <taxon>Bacillota</taxon>
        <taxon>Bacilli</taxon>
        <taxon>Bacillales</taxon>
        <taxon>Paenibacillaceae</taxon>
        <taxon>Paenibacillus</taxon>
        <taxon>Paenibacillus sonchi group</taxon>
    </lineage>
</organism>
<evidence type="ECO:0000256" key="4">
    <source>
        <dbReference type="ARBA" id="ARBA00022692"/>
    </source>
</evidence>
<keyword evidence="5 7" id="KW-1133">Transmembrane helix</keyword>
<dbReference type="PATRIC" id="fig|1073571.4.peg.5519"/>
<evidence type="ECO:0000259" key="8">
    <source>
        <dbReference type="PROSITE" id="PS50928"/>
    </source>
</evidence>
<protein>
    <submittedName>
        <fullName evidence="9">Oligopeptide transport system permease protein OppB</fullName>
    </submittedName>
</protein>